<feature type="region of interest" description="Disordered" evidence="1">
    <location>
        <begin position="152"/>
        <end position="189"/>
    </location>
</feature>
<dbReference type="InterPro" id="IPR000182">
    <property type="entry name" value="GNAT_dom"/>
</dbReference>
<accession>A0A6J4VD23</accession>
<dbReference type="AlphaFoldDB" id="A0A6J4VD23"/>
<feature type="domain" description="N-acetyltransferase" evidence="2">
    <location>
        <begin position="9"/>
        <end position="170"/>
    </location>
</feature>
<protein>
    <recommendedName>
        <fullName evidence="2">N-acetyltransferase domain-containing protein</fullName>
    </recommendedName>
</protein>
<dbReference type="Gene3D" id="3.40.630.30">
    <property type="match status" value="1"/>
</dbReference>
<sequence length="189" mass="21058">MPEFETERLVVRRLRPHDLDDFAALCGDPVILRYMDEGRPLSGAETATWLDVTLANYRERGWGCFGVTAKPEDRLIGFCGFSRPPDRPGVVELIYALAPSQWGRGYATEVTRAMVAFGFERCGLTRIEATVDPANEASKRVLEKIGMSYVGRGEDDDGSSTDYYLVGRPDGSPRMARQREQGRSDEGTI</sequence>
<dbReference type="PANTHER" id="PTHR43792:SF1">
    <property type="entry name" value="N-ACETYLTRANSFERASE DOMAIN-CONTAINING PROTEIN"/>
    <property type="match status" value="1"/>
</dbReference>
<name>A0A6J4VD23_9BACT</name>
<dbReference type="PROSITE" id="PS51186">
    <property type="entry name" value="GNAT"/>
    <property type="match status" value="1"/>
</dbReference>
<dbReference type="PANTHER" id="PTHR43792">
    <property type="entry name" value="GNAT FAMILY, PUTATIVE (AFU_ORTHOLOGUE AFUA_3G00765)-RELATED-RELATED"/>
    <property type="match status" value="1"/>
</dbReference>
<evidence type="ECO:0000259" key="2">
    <source>
        <dbReference type="PROSITE" id="PS51186"/>
    </source>
</evidence>
<reference evidence="3" key="1">
    <citation type="submission" date="2020-02" db="EMBL/GenBank/DDBJ databases">
        <authorList>
            <person name="Meier V. D."/>
        </authorList>
    </citation>
    <scope>NUCLEOTIDE SEQUENCE</scope>
    <source>
        <strain evidence="3">AVDCRST_MAG49</strain>
    </source>
</reference>
<evidence type="ECO:0000256" key="1">
    <source>
        <dbReference type="SAM" id="MobiDB-lite"/>
    </source>
</evidence>
<dbReference type="Pfam" id="PF13302">
    <property type="entry name" value="Acetyltransf_3"/>
    <property type="match status" value="1"/>
</dbReference>
<evidence type="ECO:0000313" key="3">
    <source>
        <dbReference type="EMBL" id="CAA9575287.1"/>
    </source>
</evidence>
<organism evidence="3">
    <name type="scientific">uncultured Thermomicrobiales bacterium</name>
    <dbReference type="NCBI Taxonomy" id="1645740"/>
    <lineage>
        <taxon>Bacteria</taxon>
        <taxon>Pseudomonadati</taxon>
        <taxon>Thermomicrobiota</taxon>
        <taxon>Thermomicrobia</taxon>
        <taxon>Thermomicrobiales</taxon>
        <taxon>environmental samples</taxon>
    </lineage>
</organism>
<proteinExistence type="predicted"/>
<dbReference type="InterPro" id="IPR016181">
    <property type="entry name" value="Acyl_CoA_acyltransferase"/>
</dbReference>
<dbReference type="GO" id="GO:0016747">
    <property type="term" value="F:acyltransferase activity, transferring groups other than amino-acyl groups"/>
    <property type="evidence" value="ECO:0007669"/>
    <property type="project" value="InterPro"/>
</dbReference>
<feature type="compositionally biased region" description="Basic and acidic residues" evidence="1">
    <location>
        <begin position="177"/>
        <end position="189"/>
    </location>
</feature>
<gene>
    <name evidence="3" type="ORF">AVDCRST_MAG49-4096</name>
</gene>
<dbReference type="InterPro" id="IPR051531">
    <property type="entry name" value="N-acetyltransferase"/>
</dbReference>
<dbReference type="SUPFAM" id="SSF55729">
    <property type="entry name" value="Acyl-CoA N-acyltransferases (Nat)"/>
    <property type="match status" value="1"/>
</dbReference>
<dbReference type="EMBL" id="CADCWG010000299">
    <property type="protein sequence ID" value="CAA9575287.1"/>
    <property type="molecule type" value="Genomic_DNA"/>
</dbReference>